<dbReference type="KEGG" id="cpae:CPAST_c30140"/>
<proteinExistence type="predicted"/>
<keyword evidence="4" id="KW-1185">Reference proteome</keyword>
<organism evidence="1 4">
    <name type="scientific">Clostridium pasteurianum DSM 525 = ATCC 6013</name>
    <dbReference type="NCBI Taxonomy" id="1262449"/>
    <lineage>
        <taxon>Bacteria</taxon>
        <taxon>Bacillati</taxon>
        <taxon>Bacillota</taxon>
        <taxon>Clostridia</taxon>
        <taxon>Eubacteriales</taxon>
        <taxon>Clostridiaceae</taxon>
        <taxon>Clostridium</taxon>
    </lineage>
</organism>
<dbReference type="PATRIC" id="fig|1262449.3.peg.2275"/>
<dbReference type="EMBL" id="CP009268">
    <property type="protein sequence ID" value="AJA53068.1"/>
    <property type="molecule type" value="Genomic_DNA"/>
</dbReference>
<dbReference type="EMBL" id="JPGY02000001">
    <property type="protein sequence ID" value="KRU10924.1"/>
    <property type="molecule type" value="Genomic_DNA"/>
</dbReference>
<dbReference type="RefSeq" id="WP_003445330.1">
    <property type="nucleotide sequence ID" value="NZ_ANZB01000007.1"/>
</dbReference>
<name>A0A0H3JB43_CLOPA</name>
<dbReference type="KEGG" id="cpat:CLPA_c30140"/>
<reference evidence="1 4" key="1">
    <citation type="journal article" date="2015" name="Genome Announc.">
        <title>Complete Genome Sequence of the Nitrogen-Fixing and Solvent-Producing Clostridium pasteurianum DSM 525.</title>
        <authorList>
            <person name="Poehlein A."/>
            <person name="Grosse-Honebrink A."/>
            <person name="Zhang Y."/>
            <person name="Minton N.P."/>
            <person name="Daniel R."/>
        </authorList>
    </citation>
    <scope>NUCLEOTIDE SEQUENCE [LARGE SCALE GENOMIC DNA]</scope>
    <source>
        <strain evidence="1">DSM 525</strain>
        <strain evidence="4">DSM 525 / ATCC 6013</strain>
    </source>
</reference>
<evidence type="ECO:0000313" key="2">
    <source>
        <dbReference type="EMBL" id="KRU10924.1"/>
    </source>
</evidence>
<dbReference type="eggNOG" id="ENOG5032YG4">
    <property type="taxonomic scope" value="Bacteria"/>
</dbReference>
<evidence type="ECO:0000313" key="4">
    <source>
        <dbReference type="Proteomes" id="UP000030905"/>
    </source>
</evidence>
<gene>
    <name evidence="1" type="ORF">CLPA_c30140</name>
    <name evidence="2" type="ORF">CP6013_00171</name>
</gene>
<evidence type="ECO:0000313" key="3">
    <source>
        <dbReference type="Proteomes" id="UP000028042"/>
    </source>
</evidence>
<dbReference type="Proteomes" id="UP000030905">
    <property type="component" value="Chromosome"/>
</dbReference>
<sequence>MSKYLIKNTTREQREKIIRDSLNCGGGGCENCSACGVFGTQDPYEMYKPYIDGEKEISEINAEFRSSYFIR</sequence>
<dbReference type="GeneID" id="93075133"/>
<dbReference type="Proteomes" id="UP000028042">
    <property type="component" value="Unassembled WGS sequence"/>
</dbReference>
<dbReference type="AlphaFoldDB" id="A0A0H3JB43"/>
<protein>
    <submittedName>
        <fullName evidence="1">Uncharacterized protein</fullName>
    </submittedName>
</protein>
<accession>A0A0H3JB43</accession>
<evidence type="ECO:0000313" key="1">
    <source>
        <dbReference type="EMBL" id="AJA53068.1"/>
    </source>
</evidence>
<reference evidence="2" key="2">
    <citation type="submission" date="2015-10" db="EMBL/GenBank/DDBJ databases">
        <title>Improved Draft Genome Sequence of Clostridium pasteurianum Strain ATCC 6013 (DSM 525) Using a Hybrid Next-Generation Sequencing Approach.</title>
        <authorList>
            <person name="Pyne M.E."/>
            <person name="Utturkar S.M."/>
            <person name="Brown S.D."/>
            <person name="Moo-Young M."/>
            <person name="Chung D.A."/>
            <person name="Chou P.C."/>
        </authorList>
    </citation>
    <scope>NUCLEOTIDE SEQUENCE</scope>
    <source>
        <strain evidence="2">ATCC 6013</strain>
    </source>
</reference>
<reference evidence="2 3" key="3">
    <citation type="journal article" name="Genome Announc.">
        <title>Improved Draft Genome Sequence of Clostridium pasteurianum Strain ATCC 6013 (DSM 525) Using a Hybrid Next-Generation Sequencing Approach.</title>
        <authorList>
            <person name="Pyne M.E."/>
            <person name="Utturkar S."/>
            <person name="Brown S.D."/>
            <person name="Moo-Young M."/>
            <person name="Chung D.A."/>
            <person name="Chou C.P."/>
        </authorList>
    </citation>
    <scope>NUCLEOTIDE SEQUENCE [LARGE SCALE GENOMIC DNA]</scope>
    <source>
        <strain evidence="2 3">ATCC 6013</strain>
    </source>
</reference>